<organism evidence="4 5">
    <name type="scientific">Caerostris darwini</name>
    <dbReference type="NCBI Taxonomy" id="1538125"/>
    <lineage>
        <taxon>Eukaryota</taxon>
        <taxon>Metazoa</taxon>
        <taxon>Ecdysozoa</taxon>
        <taxon>Arthropoda</taxon>
        <taxon>Chelicerata</taxon>
        <taxon>Arachnida</taxon>
        <taxon>Araneae</taxon>
        <taxon>Araneomorphae</taxon>
        <taxon>Entelegynae</taxon>
        <taxon>Araneoidea</taxon>
        <taxon>Araneidae</taxon>
        <taxon>Caerostris</taxon>
    </lineage>
</organism>
<keyword evidence="2" id="KW-0472">Membrane</keyword>
<feature type="non-terminal residue" evidence="4">
    <location>
        <position position="307"/>
    </location>
</feature>
<name>A0AAV4N9A8_9ARAC</name>
<dbReference type="PANTHER" id="PTHR19143">
    <property type="entry name" value="FIBRINOGEN/TENASCIN/ANGIOPOEITIN"/>
    <property type="match status" value="1"/>
</dbReference>
<dbReference type="InterPro" id="IPR002181">
    <property type="entry name" value="Fibrinogen_a/b/g_C_dom"/>
</dbReference>
<dbReference type="AlphaFoldDB" id="A0AAV4N9A8"/>
<dbReference type="GO" id="GO:0005615">
    <property type="term" value="C:extracellular space"/>
    <property type="evidence" value="ECO:0007669"/>
    <property type="project" value="TreeGrafter"/>
</dbReference>
<evidence type="ECO:0000259" key="3">
    <source>
        <dbReference type="PROSITE" id="PS51406"/>
    </source>
</evidence>
<dbReference type="SUPFAM" id="SSF56496">
    <property type="entry name" value="Fibrinogen C-terminal domain-like"/>
    <property type="match status" value="1"/>
</dbReference>
<comment type="caution">
    <text evidence="4">The sequence shown here is derived from an EMBL/GenBank/DDBJ whole genome shotgun (WGS) entry which is preliminary data.</text>
</comment>
<proteinExistence type="predicted"/>
<keyword evidence="2" id="KW-1133">Transmembrane helix</keyword>
<dbReference type="SMART" id="SM00186">
    <property type="entry name" value="FBG"/>
    <property type="match status" value="1"/>
</dbReference>
<dbReference type="Proteomes" id="UP001054837">
    <property type="component" value="Unassembled WGS sequence"/>
</dbReference>
<dbReference type="PROSITE" id="PS51406">
    <property type="entry name" value="FIBRINOGEN_C_2"/>
    <property type="match status" value="1"/>
</dbReference>
<reference evidence="4 5" key="1">
    <citation type="submission" date="2021-06" db="EMBL/GenBank/DDBJ databases">
        <title>Caerostris darwini draft genome.</title>
        <authorList>
            <person name="Kono N."/>
            <person name="Arakawa K."/>
        </authorList>
    </citation>
    <scope>NUCLEOTIDE SEQUENCE [LARGE SCALE GENOMIC DNA]</scope>
</reference>
<evidence type="ECO:0000313" key="5">
    <source>
        <dbReference type="Proteomes" id="UP001054837"/>
    </source>
</evidence>
<feature type="domain" description="Fibrinogen C-terminal" evidence="3">
    <location>
        <begin position="167"/>
        <end position="307"/>
    </location>
</feature>
<dbReference type="InterPro" id="IPR050373">
    <property type="entry name" value="Fibrinogen_C-term_domain"/>
</dbReference>
<sequence length="307" mass="35572">MNDEIPSEQSRDKLVLHKVEIMYQSPRVRSARDYGYFLKVICVVISIVLVSWYYARKAINYEIDKANILMETEDLFTDDDGLQLIQDRNSDLTESASTISGLDFYNDTTPTVKSEDFNTETNYIEFDPVNIFKISRHSKKSKSRRKDKPKHSKPADPNSLPFHGGYRETTDLPRDCSDILEGGHNTSGIYTIMPKSNTTNNRPLKAFCDMDTDGGGWTVIQRRGFYPEMQPFDLNWQYYKDGFGNLEMEFWLGNENIHALTNQGPYEIRFDLRDDEGHHAFAIYQEFRIDDESLNYTLHIDGYSGNL</sequence>
<dbReference type="EMBL" id="BPLQ01001305">
    <property type="protein sequence ID" value="GIX80556.1"/>
    <property type="molecule type" value="Genomic_DNA"/>
</dbReference>
<dbReference type="Gene3D" id="3.90.215.10">
    <property type="entry name" value="Gamma Fibrinogen, chain A, domain 1"/>
    <property type="match status" value="1"/>
</dbReference>
<protein>
    <submittedName>
        <fullName evidence="4">Techylectin-5A</fullName>
    </submittedName>
</protein>
<accession>A0AAV4N9A8</accession>
<keyword evidence="2" id="KW-0812">Transmembrane</keyword>
<feature type="compositionally biased region" description="Basic residues" evidence="1">
    <location>
        <begin position="136"/>
        <end position="152"/>
    </location>
</feature>
<keyword evidence="5" id="KW-1185">Reference proteome</keyword>
<evidence type="ECO:0000313" key="4">
    <source>
        <dbReference type="EMBL" id="GIX80556.1"/>
    </source>
</evidence>
<dbReference type="InterPro" id="IPR036056">
    <property type="entry name" value="Fibrinogen-like_C"/>
</dbReference>
<evidence type="ECO:0000256" key="1">
    <source>
        <dbReference type="SAM" id="MobiDB-lite"/>
    </source>
</evidence>
<dbReference type="InterPro" id="IPR014716">
    <property type="entry name" value="Fibrinogen_a/b/g_C_1"/>
</dbReference>
<dbReference type="Pfam" id="PF00147">
    <property type="entry name" value="Fibrinogen_C"/>
    <property type="match status" value="1"/>
</dbReference>
<evidence type="ECO:0000256" key="2">
    <source>
        <dbReference type="SAM" id="Phobius"/>
    </source>
</evidence>
<feature type="transmembrane region" description="Helical" evidence="2">
    <location>
        <begin position="36"/>
        <end position="55"/>
    </location>
</feature>
<gene>
    <name evidence="4" type="ORF">CDAR_266831</name>
</gene>
<dbReference type="NCBIfam" id="NF040941">
    <property type="entry name" value="GGGWT_bact"/>
    <property type="match status" value="1"/>
</dbReference>
<feature type="region of interest" description="Disordered" evidence="1">
    <location>
        <begin position="136"/>
        <end position="167"/>
    </location>
</feature>